<feature type="compositionally biased region" description="Polar residues" evidence="1">
    <location>
        <begin position="183"/>
        <end position="200"/>
    </location>
</feature>
<sequence length="290" mass="33084">MRRICLAKDCGREIGRDETAVKCAVLGCSSICHSDCSVTGCVVGDRQLRWMIRRWTCTNCEENQNSEVLRCARSGRQTRHSCCTDCLPVENRKYLAARQRFSLCDTNLLNADHFEIERDISGKRLENADFNYASAEMKFENRSRKKSVPEQISFFEKLVEKIKKSVRCSNRSYRTRHLLNPEVPSTSRDSTQYASSEENNDVPNESLKIIVSGAFLMSEVGLSLVESTDRKSASVQTNRYTSMGQHNYENVAPFGRTSGLYRAEVARITLEEEEVSGRRSWTAFRFLDPP</sequence>
<evidence type="ECO:0000313" key="2">
    <source>
        <dbReference type="EMBL" id="BET00733.1"/>
    </source>
</evidence>
<accession>A0ABN7BD37</accession>
<dbReference type="EMBL" id="AP028920">
    <property type="protein sequence ID" value="BET00733.1"/>
    <property type="molecule type" value="Genomic_DNA"/>
</dbReference>
<keyword evidence="3" id="KW-1185">Reference proteome</keyword>
<evidence type="ECO:0000313" key="3">
    <source>
        <dbReference type="Proteomes" id="UP001307889"/>
    </source>
</evidence>
<proteinExistence type="predicted"/>
<gene>
    <name evidence="2" type="ORF">NTJ_13549</name>
</gene>
<evidence type="ECO:0000256" key="1">
    <source>
        <dbReference type="SAM" id="MobiDB-lite"/>
    </source>
</evidence>
<name>A0ABN7BD37_9HEMI</name>
<dbReference type="Proteomes" id="UP001307889">
    <property type="component" value="Chromosome 12"/>
</dbReference>
<organism evidence="2 3">
    <name type="scientific">Nesidiocoris tenuis</name>
    <dbReference type="NCBI Taxonomy" id="355587"/>
    <lineage>
        <taxon>Eukaryota</taxon>
        <taxon>Metazoa</taxon>
        <taxon>Ecdysozoa</taxon>
        <taxon>Arthropoda</taxon>
        <taxon>Hexapoda</taxon>
        <taxon>Insecta</taxon>
        <taxon>Pterygota</taxon>
        <taxon>Neoptera</taxon>
        <taxon>Paraneoptera</taxon>
        <taxon>Hemiptera</taxon>
        <taxon>Heteroptera</taxon>
        <taxon>Panheteroptera</taxon>
        <taxon>Cimicomorpha</taxon>
        <taxon>Miridae</taxon>
        <taxon>Dicyphina</taxon>
        <taxon>Nesidiocoris</taxon>
    </lineage>
</organism>
<reference evidence="2 3" key="1">
    <citation type="submission" date="2023-09" db="EMBL/GenBank/DDBJ databases">
        <title>Nesidiocoris tenuis whole genome shotgun sequence.</title>
        <authorList>
            <person name="Shibata T."/>
            <person name="Shimoda M."/>
            <person name="Kobayashi T."/>
            <person name="Uehara T."/>
        </authorList>
    </citation>
    <scope>NUCLEOTIDE SEQUENCE [LARGE SCALE GENOMIC DNA]</scope>
    <source>
        <strain evidence="2 3">Japan</strain>
    </source>
</reference>
<feature type="region of interest" description="Disordered" evidence="1">
    <location>
        <begin position="177"/>
        <end position="200"/>
    </location>
</feature>
<protein>
    <recommendedName>
        <fullName evidence="4">Zinc finger PHD-type domain-containing protein</fullName>
    </recommendedName>
</protein>
<evidence type="ECO:0008006" key="4">
    <source>
        <dbReference type="Google" id="ProtNLM"/>
    </source>
</evidence>